<dbReference type="OrthoDB" id="9793939at2"/>
<keyword evidence="5" id="KW-1185">Reference proteome</keyword>
<feature type="domain" description="Soluble ligand binding" evidence="3">
    <location>
        <begin position="386"/>
        <end position="437"/>
    </location>
</feature>
<dbReference type="AlphaFoldDB" id="A0A2G4EY69"/>
<reference evidence="4" key="1">
    <citation type="submission" date="2017-10" db="EMBL/GenBank/DDBJ databases">
        <title>Draft genome sequence of the planktic cyanobacteria Tychonema bourrellyi isolated from alpine lentic freshwater.</title>
        <authorList>
            <person name="Tett A."/>
            <person name="Armanini F."/>
            <person name="Asnicar F."/>
            <person name="Boscaini A."/>
            <person name="Pasolli E."/>
            <person name="Zolfo M."/>
            <person name="Donati C."/>
            <person name="Salmaso N."/>
            <person name="Segata N."/>
        </authorList>
    </citation>
    <scope>NUCLEOTIDE SEQUENCE</scope>
    <source>
        <strain evidence="4">FEM_GT703</strain>
    </source>
</reference>
<dbReference type="PANTHER" id="PTHR33619">
    <property type="entry name" value="POLYSACCHARIDE EXPORT PROTEIN GFCE-RELATED"/>
    <property type="match status" value="1"/>
</dbReference>
<dbReference type="PANTHER" id="PTHR33619:SF3">
    <property type="entry name" value="POLYSACCHARIDE EXPORT PROTEIN GFCE-RELATED"/>
    <property type="match status" value="1"/>
</dbReference>
<name>A0A2G4EY69_9CYAN</name>
<evidence type="ECO:0000259" key="3">
    <source>
        <dbReference type="Pfam" id="PF10531"/>
    </source>
</evidence>
<evidence type="ECO:0000313" key="4">
    <source>
        <dbReference type="EMBL" id="PHX54485.1"/>
    </source>
</evidence>
<dbReference type="Pfam" id="PF10531">
    <property type="entry name" value="SLBB"/>
    <property type="match status" value="1"/>
</dbReference>
<comment type="caution">
    <text evidence="4">The sequence shown here is derived from an EMBL/GenBank/DDBJ whole genome shotgun (WGS) entry which is preliminary data.</text>
</comment>
<dbReference type="GO" id="GO:0015159">
    <property type="term" value="F:polysaccharide transmembrane transporter activity"/>
    <property type="evidence" value="ECO:0007669"/>
    <property type="project" value="InterPro"/>
</dbReference>
<dbReference type="EMBL" id="NXIB02000097">
    <property type="protein sequence ID" value="PHX54485.1"/>
    <property type="molecule type" value="Genomic_DNA"/>
</dbReference>
<evidence type="ECO:0000259" key="2">
    <source>
        <dbReference type="Pfam" id="PF02563"/>
    </source>
</evidence>
<dbReference type="Proteomes" id="UP000226442">
    <property type="component" value="Unassembled WGS sequence"/>
</dbReference>
<gene>
    <name evidence="4" type="ORF">CP500_015840</name>
</gene>
<feature type="domain" description="Polysaccharide export protein N-terminal" evidence="2">
    <location>
        <begin position="70"/>
        <end position="143"/>
    </location>
</feature>
<dbReference type="Pfam" id="PF02563">
    <property type="entry name" value="Poly_export"/>
    <property type="match status" value="1"/>
</dbReference>
<dbReference type="InterPro" id="IPR003715">
    <property type="entry name" value="Poly_export_N"/>
</dbReference>
<evidence type="ECO:0000313" key="5">
    <source>
        <dbReference type="Proteomes" id="UP000226442"/>
    </source>
</evidence>
<dbReference type="Gene3D" id="3.10.560.10">
    <property type="entry name" value="Outer membrane lipoprotein wza domain like"/>
    <property type="match status" value="3"/>
</dbReference>
<evidence type="ECO:0000256" key="1">
    <source>
        <dbReference type="ARBA" id="ARBA00022729"/>
    </source>
</evidence>
<proteinExistence type="predicted"/>
<accession>A0A2G4EY69</accession>
<organism evidence="4 5">
    <name type="scientific">Tychonema bourrellyi FEM_GT703</name>
    <dbReference type="NCBI Taxonomy" id="2040638"/>
    <lineage>
        <taxon>Bacteria</taxon>
        <taxon>Bacillati</taxon>
        <taxon>Cyanobacteriota</taxon>
        <taxon>Cyanophyceae</taxon>
        <taxon>Oscillatoriophycideae</taxon>
        <taxon>Oscillatoriales</taxon>
        <taxon>Microcoleaceae</taxon>
        <taxon>Tychonema</taxon>
    </lineage>
</organism>
<keyword evidence="1" id="KW-0732">Signal</keyword>
<dbReference type="InterPro" id="IPR019554">
    <property type="entry name" value="Soluble_ligand-bd"/>
</dbReference>
<sequence>MAVFHQLGYLKVTNQITLYIVNASLPRQIIPILAGLSLLAITDIACPPPTIAQQPTLPNATPVRVRASNTNGTYTLGGGDNIRIDFFDLPQFSGSYQIPAGGVIQLPLIGSISIQGLTLEQANTAISNAYKPILKRPQVTLSLQATRPLNVWISGEVNRPGSYTIALNSGAGNAPSVQFPTLVQAVEKAQGVTQVADIRRVELRRRVGRVGQLQTTTFDLWQYLRTGNVPVDITLRDGDAIFVPTATAVNLAEARQIAISSFASPTNQARTVGVVGEVVRPGRYVVVGGDTSSGQGLPTVTRAIQLAGGLKPQADIRQVLVRRPTSGGTEKIFTVNLWQLLESGDVNQDTILQDGDSLVVLTATEINPAEISQIADASFSPAKIQVNVVGEIVRPGVVEVASNTTLNQALMAAGGFNSSRAKKSSVELIRLNFDGTVSRRMVEIDFAQGINEQNNPLVRSKDIIVVRRSTTAGVIDNINLILNPAAGILAVPSAGNAIISLLNNLGLIRLPR</sequence>
<protein>
    <submittedName>
        <fullName evidence="4">Polysaccharide export protein</fullName>
    </submittedName>
</protein>
<dbReference type="InterPro" id="IPR049712">
    <property type="entry name" value="Poly_export"/>
</dbReference>